<dbReference type="InterPro" id="IPR044946">
    <property type="entry name" value="Restrct_endonuc_typeI_TRD_sf"/>
</dbReference>
<dbReference type="SUPFAM" id="SSF116734">
    <property type="entry name" value="DNA methylase specificity domain"/>
    <property type="match status" value="2"/>
</dbReference>
<name>K5CFZ5_RHOBT</name>
<keyword evidence="4" id="KW-0175">Coiled coil</keyword>
<dbReference type="Pfam" id="PF01420">
    <property type="entry name" value="Methylase_S"/>
    <property type="match status" value="1"/>
</dbReference>
<evidence type="ECO:0000256" key="3">
    <source>
        <dbReference type="ARBA" id="ARBA00023125"/>
    </source>
</evidence>
<dbReference type="PANTHER" id="PTHR43140:SF1">
    <property type="entry name" value="TYPE I RESTRICTION ENZYME ECOKI SPECIFICITY SUBUNIT"/>
    <property type="match status" value="1"/>
</dbReference>
<evidence type="ECO:0000313" key="6">
    <source>
        <dbReference type="EMBL" id="EKK02905.1"/>
    </source>
</evidence>
<dbReference type="InterPro" id="IPR051212">
    <property type="entry name" value="Type-I_RE_S_subunit"/>
</dbReference>
<dbReference type="GO" id="GO:0009307">
    <property type="term" value="P:DNA restriction-modification system"/>
    <property type="evidence" value="ECO:0007669"/>
    <property type="project" value="UniProtKB-KW"/>
</dbReference>
<evidence type="ECO:0000256" key="2">
    <source>
        <dbReference type="ARBA" id="ARBA00022747"/>
    </source>
</evidence>
<keyword evidence="3" id="KW-0238">DNA-binding</keyword>
<keyword evidence="2" id="KW-0680">Restriction system</keyword>
<gene>
    <name evidence="6" type="ORF">RBSH_01598</name>
</gene>
<comment type="similarity">
    <text evidence="1">Belongs to the type-I restriction system S methylase family.</text>
</comment>
<feature type="domain" description="Type I restriction modification DNA specificity" evidence="5">
    <location>
        <begin position="215"/>
        <end position="389"/>
    </location>
</feature>
<evidence type="ECO:0000259" key="5">
    <source>
        <dbReference type="Pfam" id="PF01420"/>
    </source>
</evidence>
<protein>
    <submittedName>
        <fullName evidence="6">Type I restriction-modification system, S subunit</fullName>
    </submittedName>
</protein>
<dbReference type="AlphaFoldDB" id="K5CFZ5"/>
<dbReference type="GO" id="GO:0003677">
    <property type="term" value="F:DNA binding"/>
    <property type="evidence" value="ECO:0007669"/>
    <property type="project" value="UniProtKB-KW"/>
</dbReference>
<dbReference type="PANTHER" id="PTHR43140">
    <property type="entry name" value="TYPE-1 RESTRICTION ENZYME ECOKI SPECIFICITY PROTEIN"/>
    <property type="match status" value="1"/>
</dbReference>
<proteinExistence type="inferred from homology"/>
<sequence>MPSEWEVRRLGSMFRQVIEEGDSELPILSVSIHHGVSDREFDEEELDRKVSRSEDRSKYRSVQTGDLVYNMMRAWQGGFGAVSVDGMVSPAYVVARPIGEFSTPYVESLLRTPQAIEQMRRYSQGVTDFRLRLYWDEFKAIRVPLPPLDEQKAISSFLDVETSKIDALVSEQRRLIELLKEKRLAIISHAVTKGLNSNAPMKPSGIQWLGDVPQHWAIAKFGRIAFMQEGPGLRKWQFTDDGTLVICVTNITENGIDFSSFKKFISTEEYEAKYQHFTVERGDILLSSSGNSWGKVAVYDDDERVLLNTSTIRINALQNGDATRDFLQIALQSIAIREQLGVAMTGSCQPNFGPTHLNTVVIALPPPDEQAEIVKYLEERLEKFSQLQAEAERAIELLQERRTALISAAVTGKIDVRDFVSEEAAA</sequence>
<dbReference type="Proteomes" id="UP000007993">
    <property type="component" value="Unassembled WGS sequence"/>
</dbReference>
<dbReference type="InterPro" id="IPR000055">
    <property type="entry name" value="Restrct_endonuc_typeI_TRD"/>
</dbReference>
<dbReference type="PATRIC" id="fig|993517.3.peg.1740"/>
<feature type="coiled-coil region" evidence="4">
    <location>
        <begin position="374"/>
        <end position="401"/>
    </location>
</feature>
<accession>K5CFZ5</accession>
<comment type="caution">
    <text evidence="6">The sequence shown here is derived from an EMBL/GenBank/DDBJ whole genome shotgun (WGS) entry which is preliminary data.</text>
</comment>
<evidence type="ECO:0000256" key="4">
    <source>
        <dbReference type="SAM" id="Coils"/>
    </source>
</evidence>
<evidence type="ECO:0000313" key="7">
    <source>
        <dbReference type="Proteomes" id="UP000007993"/>
    </source>
</evidence>
<organism evidence="6 7">
    <name type="scientific">Rhodopirellula baltica SH28</name>
    <dbReference type="NCBI Taxonomy" id="993517"/>
    <lineage>
        <taxon>Bacteria</taxon>
        <taxon>Pseudomonadati</taxon>
        <taxon>Planctomycetota</taxon>
        <taxon>Planctomycetia</taxon>
        <taxon>Pirellulales</taxon>
        <taxon>Pirellulaceae</taxon>
        <taxon>Rhodopirellula</taxon>
    </lineage>
</organism>
<reference evidence="6 7" key="1">
    <citation type="journal article" date="2013" name="Mar. Genomics">
        <title>Expression of sulfatases in Rhodopirellula baltica and the diversity of sulfatases in the genus Rhodopirellula.</title>
        <authorList>
            <person name="Wegner C.E."/>
            <person name="Richter-Heitmann T."/>
            <person name="Klindworth A."/>
            <person name="Klockow C."/>
            <person name="Richter M."/>
            <person name="Achstetter T."/>
            <person name="Glockner F.O."/>
            <person name="Harder J."/>
        </authorList>
    </citation>
    <scope>NUCLEOTIDE SEQUENCE [LARGE SCALE GENOMIC DNA]</scope>
    <source>
        <strain evidence="6 7">SH28</strain>
    </source>
</reference>
<dbReference type="Gene3D" id="3.90.220.20">
    <property type="entry name" value="DNA methylase specificity domains"/>
    <property type="match status" value="2"/>
</dbReference>
<evidence type="ECO:0000256" key="1">
    <source>
        <dbReference type="ARBA" id="ARBA00010923"/>
    </source>
</evidence>
<dbReference type="EMBL" id="AMCW01000040">
    <property type="protein sequence ID" value="EKK02905.1"/>
    <property type="molecule type" value="Genomic_DNA"/>
</dbReference>